<evidence type="ECO:0000256" key="2">
    <source>
        <dbReference type="ARBA" id="ARBA00022679"/>
    </source>
</evidence>
<dbReference type="WormBase" id="CBG21109a">
    <property type="protein sequence ID" value="CBP41697"/>
    <property type="gene ID" value="WBGene00039972"/>
    <property type="gene designation" value="Cbr-mvk-1"/>
</dbReference>
<evidence type="ECO:0000313" key="7">
    <source>
        <dbReference type="EMBL" id="CAP38092.2"/>
    </source>
</evidence>
<feature type="region of interest" description="Disordered" evidence="5">
    <location>
        <begin position="532"/>
        <end position="599"/>
    </location>
</feature>
<accession>A8XZG5</accession>
<keyword evidence="8" id="KW-1185">Reference proteome</keyword>
<dbReference type="PANTHER" id="PTHR43290:SF2">
    <property type="entry name" value="MEVALONATE KINASE"/>
    <property type="match status" value="1"/>
</dbReference>
<dbReference type="Gene3D" id="3.30.230.10">
    <property type="match status" value="2"/>
</dbReference>
<dbReference type="InterPro" id="IPR014721">
    <property type="entry name" value="Ribsml_uS5_D2-typ_fold_subgr"/>
</dbReference>
<feature type="region of interest" description="Disordered" evidence="5">
    <location>
        <begin position="276"/>
        <end position="306"/>
    </location>
</feature>
<evidence type="ECO:0000259" key="6">
    <source>
        <dbReference type="Pfam" id="PF08544"/>
    </source>
</evidence>
<feature type="compositionally biased region" description="Basic and acidic residues" evidence="5">
    <location>
        <begin position="45"/>
        <end position="55"/>
    </location>
</feature>
<dbReference type="GO" id="GO:0006695">
    <property type="term" value="P:cholesterol biosynthetic process"/>
    <property type="evidence" value="ECO:0000318"/>
    <property type="project" value="GO_Central"/>
</dbReference>
<name>A8XZG5_CAEBR</name>
<keyword evidence="4" id="KW-0460">Magnesium</keyword>
<keyword evidence="3" id="KW-0418">Kinase</keyword>
<dbReference type="SUPFAM" id="SSF54211">
    <property type="entry name" value="Ribosomal protein S5 domain 2-like"/>
    <property type="match status" value="2"/>
</dbReference>
<feature type="region of interest" description="Disordered" evidence="5">
    <location>
        <begin position="31"/>
        <end position="102"/>
    </location>
</feature>
<proteinExistence type="predicted"/>
<reference evidence="7 8" key="2">
    <citation type="journal article" date="2011" name="PLoS Genet.">
        <title>Caenorhabditis briggsae recombinant inbred line genotypes reveal inter-strain incompatibility and the evolution of recombination.</title>
        <authorList>
            <person name="Ross J.A."/>
            <person name="Koboldt D.C."/>
            <person name="Staisch J.E."/>
            <person name="Chamberlin H.M."/>
            <person name="Gupta B.P."/>
            <person name="Miller R.D."/>
            <person name="Baird S.E."/>
            <person name="Haag E.S."/>
        </authorList>
    </citation>
    <scope>NUCLEOTIDE SEQUENCE [LARGE SCALE GENOMIC DNA]</scope>
    <source>
        <strain evidence="7 8">AF16</strain>
    </source>
</reference>
<dbReference type="Pfam" id="PF08544">
    <property type="entry name" value="GHMP_kinases_C"/>
    <property type="match status" value="1"/>
</dbReference>
<evidence type="ECO:0000256" key="5">
    <source>
        <dbReference type="SAM" id="MobiDB-lite"/>
    </source>
</evidence>
<dbReference type="SUPFAM" id="SSF55060">
    <property type="entry name" value="GHMP Kinase, C-terminal domain"/>
    <property type="match status" value="1"/>
</dbReference>
<sequence length="715" mass="75993">MEEKTVTVCGEMVRSLDANGKEMVIRREVSVTESRESMDLSSLKVEIHNSEDSEKPSMTSVESIELPSKDSLDSPSGSTSRAGSSVSATASPMHRNTTSQHGGLFVSAPGKIILFGEHAVVYGRTAIAGSIDLRTYVSLYTSADGRIYLSLPDLGVEKTWMLKDLLKAADRLAAEYPIEEDQPPSLEILVPIARKLSGSCEDQCGVQHLAILAFWYLLLGVAHRKSGLARLARGLPPPPLPEGLHRTNLSVMTSSRVNDSDKSEAEIALSLPVPPLTPLPSPGAQSTAPPAFPTSTPTPSSTPTPVAGGNLLPGGIRADSPAVTQDLLAVKATVRFKLPSCVGLGSSGAYCVCIATSLLQTAGLIPPPSIVADETGNLTWEEEHLDMIRKWATAAESLIHGRASGLDAAVCTFGSHYRDYGYQSFTHLGHVGCYGGVASFKPGHRIEHLKKLKMTQKSSEKNLQYPQIAHFQSPGPPCYSGEFESGTKYGSNGPNSQRATEKFPEVTDAMFGSIDAISLEAAKILHRPLLEENGGGDVQENGLGPFGGSSMVEQDHHSLQPTRTGSVRSSSLSSYVGGGKRNSSASVISATSEKGGEQSDTFSKLNDLCRINNQLLIALGVGHPKVDLICTTLARYGIHPKMTGAGGGGSVFAFLKPNTPQTLLDMIDGELRSHGFEVWQPPLGGPGVVEHQTRPELFQTPVSSTQCSTPASKHK</sequence>
<dbReference type="InterPro" id="IPR013750">
    <property type="entry name" value="GHMP_kinase_C_dom"/>
</dbReference>
<dbReference type="InterPro" id="IPR036554">
    <property type="entry name" value="GHMP_kinase_C_sf"/>
</dbReference>
<dbReference type="eggNOG" id="KOG1511">
    <property type="taxonomic scope" value="Eukaryota"/>
</dbReference>
<feature type="compositionally biased region" description="Low complexity" evidence="5">
    <location>
        <begin position="565"/>
        <end position="575"/>
    </location>
</feature>
<dbReference type="FunFam" id="3.30.70.890:FF:000017">
    <property type="entry name" value="MeValonate Kinase"/>
    <property type="match status" value="1"/>
</dbReference>
<feature type="domain" description="GHMP kinase C-terminal" evidence="6">
    <location>
        <begin position="603"/>
        <end position="663"/>
    </location>
</feature>
<evidence type="ECO:0000313" key="8">
    <source>
        <dbReference type="Proteomes" id="UP000008549"/>
    </source>
</evidence>
<dbReference type="InterPro" id="IPR006205">
    <property type="entry name" value="Mev_gal_kin"/>
</dbReference>
<evidence type="ECO:0000256" key="4">
    <source>
        <dbReference type="ARBA" id="ARBA00022842"/>
    </source>
</evidence>
<dbReference type="GO" id="GO:0005829">
    <property type="term" value="C:cytosol"/>
    <property type="evidence" value="ECO:0000318"/>
    <property type="project" value="GO_Central"/>
</dbReference>
<dbReference type="STRING" id="6238.A8XZG5"/>
<reference evidence="7 8" key="1">
    <citation type="journal article" date="2003" name="PLoS Biol.">
        <title>The genome sequence of Caenorhabditis briggsae: a platform for comparative genomics.</title>
        <authorList>
            <person name="Stein L.D."/>
            <person name="Bao Z."/>
            <person name="Blasiar D."/>
            <person name="Blumenthal T."/>
            <person name="Brent M.R."/>
            <person name="Chen N."/>
            <person name="Chinwalla A."/>
            <person name="Clarke L."/>
            <person name="Clee C."/>
            <person name="Coghlan A."/>
            <person name="Coulson A."/>
            <person name="D'Eustachio P."/>
            <person name="Fitch D.H."/>
            <person name="Fulton L.A."/>
            <person name="Fulton R.E."/>
            <person name="Griffiths-Jones S."/>
            <person name="Harris T.W."/>
            <person name="Hillier L.W."/>
            <person name="Kamath R."/>
            <person name="Kuwabara P.E."/>
            <person name="Mardis E.R."/>
            <person name="Marra M.A."/>
            <person name="Miner T.L."/>
            <person name="Minx P."/>
            <person name="Mullikin J.C."/>
            <person name="Plumb R.W."/>
            <person name="Rogers J."/>
            <person name="Schein J.E."/>
            <person name="Sohrmann M."/>
            <person name="Spieth J."/>
            <person name="Stajich J.E."/>
            <person name="Wei C."/>
            <person name="Willey D."/>
            <person name="Wilson R.K."/>
            <person name="Durbin R."/>
            <person name="Waterston R.H."/>
        </authorList>
    </citation>
    <scope>NUCLEOTIDE SEQUENCE [LARGE SCALE GENOMIC DNA]</scope>
    <source>
        <strain evidence="7 8">AF16</strain>
    </source>
</reference>
<dbReference type="OMA" id="VCTYGGV"/>
<feature type="compositionally biased region" description="Low complexity" evidence="5">
    <location>
        <begin position="74"/>
        <end position="91"/>
    </location>
</feature>
<feature type="compositionally biased region" description="Polar residues" evidence="5">
    <location>
        <begin position="581"/>
        <end position="599"/>
    </location>
</feature>
<gene>
    <name evidence="9" type="primary">mvk-1</name>
    <name evidence="7" type="synonym">Cbr-mvk-1</name>
    <name evidence="9" type="ORF">CBG21109</name>
    <name evidence="7" type="ORF">CBG_21109</name>
</gene>
<keyword evidence="1" id="KW-0963">Cytoplasm</keyword>
<dbReference type="GO" id="GO:0005524">
    <property type="term" value="F:ATP binding"/>
    <property type="evidence" value="ECO:0007669"/>
    <property type="project" value="InterPro"/>
</dbReference>
<evidence type="ECO:0000313" key="9">
    <source>
        <dbReference type="WormBase" id="CBG21109a"/>
    </source>
</evidence>
<dbReference type="EMBL" id="HE600975">
    <property type="protein sequence ID" value="CAP38092.2"/>
    <property type="molecule type" value="Genomic_DNA"/>
</dbReference>
<dbReference type="GO" id="GO:0019287">
    <property type="term" value="P:isopentenyl diphosphate biosynthetic process, mevalonate pathway"/>
    <property type="evidence" value="ECO:0000318"/>
    <property type="project" value="GO_Central"/>
</dbReference>
<dbReference type="InterPro" id="IPR020568">
    <property type="entry name" value="Ribosomal_Su5_D2-typ_SF"/>
</dbReference>
<organism evidence="7 8">
    <name type="scientific">Caenorhabditis briggsae</name>
    <dbReference type="NCBI Taxonomy" id="6238"/>
    <lineage>
        <taxon>Eukaryota</taxon>
        <taxon>Metazoa</taxon>
        <taxon>Ecdysozoa</taxon>
        <taxon>Nematoda</taxon>
        <taxon>Chromadorea</taxon>
        <taxon>Rhabditida</taxon>
        <taxon>Rhabditina</taxon>
        <taxon>Rhabditomorpha</taxon>
        <taxon>Rhabditoidea</taxon>
        <taxon>Rhabditidae</taxon>
        <taxon>Peloderinae</taxon>
        <taxon>Caenorhabditis</taxon>
    </lineage>
</organism>
<protein>
    <submittedName>
        <fullName evidence="7">Protein CBR-MVK-1</fullName>
    </submittedName>
</protein>
<dbReference type="PANTHER" id="PTHR43290">
    <property type="entry name" value="MEVALONATE KINASE"/>
    <property type="match status" value="1"/>
</dbReference>
<dbReference type="UniPathway" id="UPA00057">
    <property type="reaction ID" value="UER00098"/>
</dbReference>
<evidence type="ECO:0000256" key="3">
    <source>
        <dbReference type="ARBA" id="ARBA00022777"/>
    </source>
</evidence>
<dbReference type="GO" id="GO:0004496">
    <property type="term" value="F:mevalonate kinase activity"/>
    <property type="evidence" value="ECO:0000318"/>
    <property type="project" value="GO_Central"/>
</dbReference>
<dbReference type="Proteomes" id="UP000008549">
    <property type="component" value="Unassembled WGS sequence"/>
</dbReference>
<dbReference type="HOGENOM" id="CLU_017814_0_1_1"/>
<evidence type="ECO:0000256" key="1">
    <source>
        <dbReference type="ARBA" id="ARBA00022490"/>
    </source>
</evidence>
<dbReference type="InParanoid" id="A8XZG5"/>
<dbReference type="AlphaFoldDB" id="A8XZG5"/>
<keyword evidence="2" id="KW-0808">Transferase</keyword>
<feature type="compositionally biased region" description="Low complexity" evidence="5">
    <location>
        <begin position="286"/>
        <end position="305"/>
    </location>
</feature>
<dbReference type="Gene3D" id="3.30.70.890">
    <property type="entry name" value="GHMP kinase, C-terminal domain"/>
    <property type="match status" value="1"/>
</dbReference>